<feature type="transmembrane region" description="Helical" evidence="1">
    <location>
        <begin position="156"/>
        <end position="176"/>
    </location>
</feature>
<dbReference type="EMBL" id="JARKIE010000135">
    <property type="protein sequence ID" value="KAJ7678399.1"/>
    <property type="molecule type" value="Genomic_DNA"/>
</dbReference>
<sequence length="350" mass="38338">MSDSPLPADIQRQIQVSVYVFSGATAVLFWDILNNLGSDYSILFKQKFQWTGLVYVVCRIGSAIYILGFTIFVSSPPHNCSGVHLALHIFWSIGVSATALLFFLRLRAICGGDRLITIPFGFLWLAVLGSSMTIPISGTARSVGNPPECLVGQPKAYVGSLGIIITVHDTLVYFAISYRLVSNFSHLDGKQTRRAQLTALFSGFNLPALPKSLFTDGQMYYMITVIFNIVTTLLVYMPGVSAVYHSILIIPNLTLTSIMACRVYRNTKLIIHHSPELSLPTLNSWDPNIPLSVVHFSSQRSGMMGSPGRSEGELEDTEFTGTKHGASKAIIASFLPEMPSHTDIVPLSIC</sequence>
<feature type="transmembrane region" description="Helical" evidence="1">
    <location>
        <begin position="219"/>
        <end position="237"/>
    </location>
</feature>
<dbReference type="AlphaFoldDB" id="A0AAD7D4S4"/>
<accession>A0AAD7D4S4</accession>
<protein>
    <submittedName>
        <fullName evidence="2">Uncharacterized protein</fullName>
    </submittedName>
</protein>
<gene>
    <name evidence="2" type="ORF">B0H17DRAFT_1015632</name>
</gene>
<organism evidence="2 3">
    <name type="scientific">Mycena rosella</name>
    <name type="common">Pink bonnet</name>
    <name type="synonym">Agaricus rosellus</name>
    <dbReference type="NCBI Taxonomy" id="1033263"/>
    <lineage>
        <taxon>Eukaryota</taxon>
        <taxon>Fungi</taxon>
        <taxon>Dikarya</taxon>
        <taxon>Basidiomycota</taxon>
        <taxon>Agaricomycotina</taxon>
        <taxon>Agaricomycetes</taxon>
        <taxon>Agaricomycetidae</taxon>
        <taxon>Agaricales</taxon>
        <taxon>Marasmiineae</taxon>
        <taxon>Mycenaceae</taxon>
        <taxon>Mycena</taxon>
    </lineage>
</organism>
<feature type="transmembrane region" description="Helical" evidence="1">
    <location>
        <begin position="116"/>
        <end position="136"/>
    </location>
</feature>
<name>A0AAD7D4S4_MYCRO</name>
<feature type="transmembrane region" description="Helical" evidence="1">
    <location>
        <begin position="85"/>
        <end position="104"/>
    </location>
</feature>
<dbReference type="Proteomes" id="UP001221757">
    <property type="component" value="Unassembled WGS sequence"/>
</dbReference>
<feature type="transmembrane region" description="Helical" evidence="1">
    <location>
        <begin position="14"/>
        <end position="33"/>
    </location>
</feature>
<keyword evidence="1" id="KW-1133">Transmembrane helix</keyword>
<comment type="caution">
    <text evidence="2">The sequence shown here is derived from an EMBL/GenBank/DDBJ whole genome shotgun (WGS) entry which is preliminary data.</text>
</comment>
<feature type="transmembrane region" description="Helical" evidence="1">
    <location>
        <begin position="243"/>
        <end position="264"/>
    </location>
</feature>
<reference evidence="2" key="1">
    <citation type="submission" date="2023-03" db="EMBL/GenBank/DDBJ databases">
        <title>Massive genome expansion in bonnet fungi (Mycena s.s.) driven by repeated elements and novel gene families across ecological guilds.</title>
        <authorList>
            <consortium name="Lawrence Berkeley National Laboratory"/>
            <person name="Harder C.B."/>
            <person name="Miyauchi S."/>
            <person name="Viragh M."/>
            <person name="Kuo A."/>
            <person name="Thoen E."/>
            <person name="Andreopoulos B."/>
            <person name="Lu D."/>
            <person name="Skrede I."/>
            <person name="Drula E."/>
            <person name="Henrissat B."/>
            <person name="Morin E."/>
            <person name="Kohler A."/>
            <person name="Barry K."/>
            <person name="LaButti K."/>
            <person name="Morin E."/>
            <person name="Salamov A."/>
            <person name="Lipzen A."/>
            <person name="Mereny Z."/>
            <person name="Hegedus B."/>
            <person name="Baldrian P."/>
            <person name="Stursova M."/>
            <person name="Weitz H."/>
            <person name="Taylor A."/>
            <person name="Grigoriev I.V."/>
            <person name="Nagy L.G."/>
            <person name="Martin F."/>
            <person name="Kauserud H."/>
        </authorList>
    </citation>
    <scope>NUCLEOTIDE SEQUENCE</scope>
    <source>
        <strain evidence="2">CBHHK067</strain>
    </source>
</reference>
<evidence type="ECO:0000313" key="2">
    <source>
        <dbReference type="EMBL" id="KAJ7678399.1"/>
    </source>
</evidence>
<keyword evidence="3" id="KW-1185">Reference proteome</keyword>
<proteinExistence type="predicted"/>
<feature type="transmembrane region" description="Helical" evidence="1">
    <location>
        <begin position="53"/>
        <end position="73"/>
    </location>
</feature>
<keyword evidence="1" id="KW-0472">Membrane</keyword>
<evidence type="ECO:0000256" key="1">
    <source>
        <dbReference type="SAM" id="Phobius"/>
    </source>
</evidence>
<keyword evidence="1" id="KW-0812">Transmembrane</keyword>
<evidence type="ECO:0000313" key="3">
    <source>
        <dbReference type="Proteomes" id="UP001221757"/>
    </source>
</evidence>